<dbReference type="Pfam" id="PF01105">
    <property type="entry name" value="EMP24_GP25L"/>
    <property type="match status" value="1"/>
</dbReference>
<keyword evidence="6 7" id="KW-0472">Membrane</keyword>
<accession>A0A1I8AD41</accession>
<organism evidence="9 10">
    <name type="scientific">Steinernema glaseri</name>
    <dbReference type="NCBI Taxonomy" id="37863"/>
    <lineage>
        <taxon>Eukaryota</taxon>
        <taxon>Metazoa</taxon>
        <taxon>Ecdysozoa</taxon>
        <taxon>Nematoda</taxon>
        <taxon>Chromadorea</taxon>
        <taxon>Rhabditida</taxon>
        <taxon>Tylenchina</taxon>
        <taxon>Panagrolaimomorpha</taxon>
        <taxon>Strongyloidoidea</taxon>
        <taxon>Steinernematidae</taxon>
        <taxon>Steinernema</taxon>
    </lineage>
</organism>
<dbReference type="Proteomes" id="UP000095287">
    <property type="component" value="Unplaced"/>
</dbReference>
<evidence type="ECO:0000256" key="3">
    <source>
        <dbReference type="ARBA" id="ARBA00022692"/>
    </source>
</evidence>
<evidence type="ECO:0000256" key="7">
    <source>
        <dbReference type="SAM" id="Phobius"/>
    </source>
</evidence>
<dbReference type="AlphaFoldDB" id="A0A1I8AD41"/>
<dbReference type="PANTHER" id="PTHR22811">
    <property type="entry name" value="TRANSMEMBRANE EMP24 DOMAIN-CONTAINING PROTEIN"/>
    <property type="match status" value="1"/>
</dbReference>
<dbReference type="GO" id="GO:0016020">
    <property type="term" value="C:membrane"/>
    <property type="evidence" value="ECO:0007669"/>
    <property type="project" value="UniProtKB-SubCell"/>
</dbReference>
<evidence type="ECO:0000313" key="9">
    <source>
        <dbReference type="Proteomes" id="UP000095287"/>
    </source>
</evidence>
<protein>
    <submittedName>
        <fullName evidence="10">GOLD domain-containing protein</fullName>
    </submittedName>
</protein>
<comment type="similarity">
    <text evidence="2">Belongs to the EMP24/GP25L family.</text>
</comment>
<keyword evidence="4" id="KW-0732">Signal</keyword>
<comment type="subcellular location">
    <subcellularLocation>
        <location evidence="1">Membrane</location>
        <topology evidence="1">Single-pass type I membrane protein</topology>
    </subcellularLocation>
</comment>
<evidence type="ECO:0000259" key="8">
    <source>
        <dbReference type="Pfam" id="PF01105"/>
    </source>
</evidence>
<evidence type="ECO:0000256" key="6">
    <source>
        <dbReference type="ARBA" id="ARBA00023136"/>
    </source>
</evidence>
<keyword evidence="9" id="KW-1185">Reference proteome</keyword>
<sequence length="131" mass="15512">MDSFQQTRTVSRNLVHPRRTVWLPQIAQYRNKQRIWTHSQFKNLTPFERPVEYDKAKLYASSIGDKLRVIDDYQTHHRLREATSRKRAEELNERVFYWSLGQGAVIILISVLEVVIVRSFFADKRSVTGGY</sequence>
<evidence type="ECO:0000256" key="5">
    <source>
        <dbReference type="ARBA" id="ARBA00022989"/>
    </source>
</evidence>
<dbReference type="WBParaSite" id="L893_g4696.t1">
    <property type="protein sequence ID" value="L893_g4696.t1"/>
    <property type="gene ID" value="L893_g4696"/>
</dbReference>
<keyword evidence="5 7" id="KW-1133">Transmembrane helix</keyword>
<feature type="transmembrane region" description="Helical" evidence="7">
    <location>
        <begin position="95"/>
        <end position="121"/>
    </location>
</feature>
<evidence type="ECO:0000256" key="2">
    <source>
        <dbReference type="ARBA" id="ARBA00007104"/>
    </source>
</evidence>
<feature type="domain" description="GOLD" evidence="8">
    <location>
        <begin position="54"/>
        <end position="121"/>
    </location>
</feature>
<keyword evidence="3 7" id="KW-0812">Transmembrane</keyword>
<name>A0A1I8AD41_9BILA</name>
<evidence type="ECO:0000256" key="1">
    <source>
        <dbReference type="ARBA" id="ARBA00004479"/>
    </source>
</evidence>
<proteinExistence type="inferred from homology"/>
<evidence type="ECO:0000313" key="10">
    <source>
        <dbReference type="WBParaSite" id="L893_g4696.t1"/>
    </source>
</evidence>
<dbReference type="InterPro" id="IPR015720">
    <property type="entry name" value="Emp24-like"/>
</dbReference>
<evidence type="ECO:0000256" key="4">
    <source>
        <dbReference type="ARBA" id="ARBA00022729"/>
    </source>
</evidence>
<reference evidence="10" key="1">
    <citation type="submission" date="2016-11" db="UniProtKB">
        <authorList>
            <consortium name="WormBaseParasite"/>
        </authorList>
    </citation>
    <scope>IDENTIFICATION</scope>
</reference>
<dbReference type="InterPro" id="IPR009038">
    <property type="entry name" value="GOLD_dom"/>
</dbReference>